<evidence type="ECO:0000313" key="1">
    <source>
        <dbReference type="EMBL" id="MCD7466651.1"/>
    </source>
</evidence>
<keyword evidence="2" id="KW-1185">Reference proteome</keyword>
<protein>
    <submittedName>
        <fullName evidence="1">Uncharacterized protein</fullName>
    </submittedName>
</protein>
<organism evidence="1 2">
    <name type="scientific">Datura stramonium</name>
    <name type="common">Jimsonweed</name>
    <name type="synonym">Common thornapple</name>
    <dbReference type="NCBI Taxonomy" id="4076"/>
    <lineage>
        <taxon>Eukaryota</taxon>
        <taxon>Viridiplantae</taxon>
        <taxon>Streptophyta</taxon>
        <taxon>Embryophyta</taxon>
        <taxon>Tracheophyta</taxon>
        <taxon>Spermatophyta</taxon>
        <taxon>Magnoliopsida</taxon>
        <taxon>eudicotyledons</taxon>
        <taxon>Gunneridae</taxon>
        <taxon>Pentapetalae</taxon>
        <taxon>asterids</taxon>
        <taxon>lamiids</taxon>
        <taxon>Solanales</taxon>
        <taxon>Solanaceae</taxon>
        <taxon>Solanoideae</taxon>
        <taxon>Datureae</taxon>
        <taxon>Datura</taxon>
    </lineage>
</organism>
<comment type="caution">
    <text evidence="1">The sequence shown here is derived from an EMBL/GenBank/DDBJ whole genome shotgun (WGS) entry which is preliminary data.</text>
</comment>
<name>A0ABS8T717_DATST</name>
<reference evidence="1 2" key="1">
    <citation type="journal article" date="2021" name="BMC Genomics">
        <title>Datura genome reveals duplications of psychoactive alkaloid biosynthetic genes and high mutation rate following tissue culture.</title>
        <authorList>
            <person name="Rajewski A."/>
            <person name="Carter-House D."/>
            <person name="Stajich J."/>
            <person name="Litt A."/>
        </authorList>
    </citation>
    <scope>NUCLEOTIDE SEQUENCE [LARGE SCALE GENOMIC DNA]</scope>
    <source>
        <strain evidence="1">AR-01</strain>
    </source>
</reference>
<dbReference type="EMBL" id="JACEIK010001161">
    <property type="protein sequence ID" value="MCD7466651.1"/>
    <property type="molecule type" value="Genomic_DNA"/>
</dbReference>
<proteinExistence type="predicted"/>
<sequence>MSSEASDCSCLLARSLFQSTDLASAREDSISGLVAEVRSSNSGNEQATKALSQSVCLHSQRFFMHLLGK</sequence>
<evidence type="ECO:0000313" key="2">
    <source>
        <dbReference type="Proteomes" id="UP000823775"/>
    </source>
</evidence>
<accession>A0ABS8T717</accession>
<gene>
    <name evidence="1" type="ORF">HAX54_003562</name>
</gene>
<dbReference type="Proteomes" id="UP000823775">
    <property type="component" value="Unassembled WGS sequence"/>
</dbReference>